<feature type="region of interest" description="Disordered" evidence="1">
    <location>
        <begin position="506"/>
        <end position="528"/>
    </location>
</feature>
<dbReference type="Pfam" id="PF08487">
    <property type="entry name" value="VIT"/>
    <property type="match status" value="1"/>
</dbReference>
<evidence type="ECO:0000259" key="2">
    <source>
        <dbReference type="PROSITE" id="PS50234"/>
    </source>
</evidence>
<dbReference type="Pfam" id="PF13768">
    <property type="entry name" value="VWA_3"/>
    <property type="match status" value="1"/>
</dbReference>
<comment type="caution">
    <text evidence="4">The sequence shown here is derived from an EMBL/GenBank/DDBJ whole genome shotgun (WGS) entry which is preliminary data.</text>
</comment>
<dbReference type="InterPro" id="IPR013694">
    <property type="entry name" value="VIT"/>
</dbReference>
<dbReference type="PROSITE" id="PS51468">
    <property type="entry name" value="VIT"/>
    <property type="match status" value="1"/>
</dbReference>
<dbReference type="InterPro" id="IPR036465">
    <property type="entry name" value="vWFA_dom_sf"/>
</dbReference>
<dbReference type="Gene3D" id="3.40.50.410">
    <property type="entry name" value="von Willebrand factor, type A domain"/>
    <property type="match status" value="1"/>
</dbReference>
<feature type="domain" description="VWFA" evidence="2">
    <location>
        <begin position="290"/>
        <end position="476"/>
    </location>
</feature>
<dbReference type="PANTHER" id="PTHR45737:SF6">
    <property type="entry name" value="VON WILLEBRAND FACTOR A DOMAIN-CONTAINING PROTEIN 5A"/>
    <property type="match status" value="1"/>
</dbReference>
<feature type="domain" description="VIT" evidence="3">
    <location>
        <begin position="4"/>
        <end position="132"/>
    </location>
</feature>
<dbReference type="Proteomes" id="UP001273209">
    <property type="component" value="Unassembled WGS sequence"/>
</dbReference>
<evidence type="ECO:0000256" key="1">
    <source>
        <dbReference type="SAM" id="MobiDB-lite"/>
    </source>
</evidence>
<dbReference type="GeneID" id="87920391"/>
<organism evidence="4 5">
    <name type="scientific">Trichoderma aggressivum f. europaeum</name>
    <dbReference type="NCBI Taxonomy" id="173218"/>
    <lineage>
        <taxon>Eukaryota</taxon>
        <taxon>Fungi</taxon>
        <taxon>Dikarya</taxon>
        <taxon>Ascomycota</taxon>
        <taxon>Pezizomycotina</taxon>
        <taxon>Sordariomycetes</taxon>
        <taxon>Hypocreomycetidae</taxon>
        <taxon>Hypocreales</taxon>
        <taxon>Hypocreaceae</taxon>
        <taxon>Trichoderma</taxon>
    </lineage>
</organism>
<feature type="compositionally biased region" description="Polar residues" evidence="1">
    <location>
        <begin position="506"/>
        <end position="517"/>
    </location>
</feature>
<dbReference type="RefSeq" id="XP_062760942.1">
    <property type="nucleotide sequence ID" value="XM_062900918.1"/>
</dbReference>
<dbReference type="SMART" id="SM00609">
    <property type="entry name" value="VIT"/>
    <property type="match status" value="1"/>
</dbReference>
<evidence type="ECO:0000313" key="5">
    <source>
        <dbReference type="Proteomes" id="UP001273209"/>
    </source>
</evidence>
<name>A0AAE1IKI7_9HYPO</name>
<dbReference type="SMART" id="SM00327">
    <property type="entry name" value="VWA"/>
    <property type="match status" value="1"/>
</dbReference>
<evidence type="ECO:0000259" key="3">
    <source>
        <dbReference type="PROSITE" id="PS51468"/>
    </source>
</evidence>
<proteinExistence type="predicted"/>
<dbReference type="EMBL" id="JAWRVG010000001">
    <property type="protein sequence ID" value="KAK4085602.1"/>
    <property type="molecule type" value="Genomic_DNA"/>
</dbReference>
<evidence type="ECO:0000313" key="4">
    <source>
        <dbReference type="EMBL" id="KAK4085602.1"/>
    </source>
</evidence>
<protein>
    <submittedName>
        <fullName evidence="4">Uncharacterized protein</fullName>
    </submittedName>
</protein>
<dbReference type="CDD" id="cd00198">
    <property type="entry name" value="vWFA"/>
    <property type="match status" value="1"/>
</dbReference>
<dbReference type="InterPro" id="IPR002035">
    <property type="entry name" value="VWF_A"/>
</dbReference>
<dbReference type="SUPFAM" id="SSF53300">
    <property type="entry name" value="vWA-like"/>
    <property type="match status" value="1"/>
</dbReference>
<gene>
    <name evidence="4" type="ORF">Triagg1_592</name>
</gene>
<dbReference type="PANTHER" id="PTHR45737">
    <property type="entry name" value="VON WILLEBRAND FACTOR A DOMAIN-CONTAINING PROTEIN 5A"/>
    <property type="match status" value="1"/>
</dbReference>
<sequence length="882" mass="96049">MTYVRGVYSQQNWSPTDYPLLTSNYDYKVRDVFVEATLTETYQARARGPQEVSYMFEIPPEASVIKFSAQVGDIIVQAIVDEKEEAQRKYQEAKKANDKAWLLDKINDEVLQITLGNVSPDSLIITRVTYVHVISTNNLEDSVRLTIPAGFAARPGSNPNPISIQPAAPAGTDPVITITVGIEVQQTSEVQSLDCISHKVTIVPGFSDNSFSTMNPVQKQQNRRYWKSYVAFSSSRRLNNHFVLVWTVPLIDQPRCNVERLDNPVKDTPETLAFALTMVSNVKLPLEEHEYIFLIDTSGSMAGSRIETANRVVKTMLTQLPRQKKSTFNIYTFSTTAQSIVSGQRSLHYDTSEVANATSKLSVNVSGGTDIKAALDTVFKQRDVSKPRCSVIVITDGLDWGVAAALQTVQANVEAAEAQSKLLRVFVMGLGDQVSRGMCEALARAGAGATAYISEGQLDNQYDNQDLKAETLINAINYAPIRVISVDWGVKPNKPAVVRADDGNNLQVLSSRPQPNREQLGAADKGDNLPPPLAIQQAPLPGTMFWAFRSSWYAIINGTIRDRKVKISYQIRGSESSTEVFQMSYENEISGHLIHSLAAKALIQTLEDKAHSIKDAKSDESYYNKCEIVRLGKMYSLSSTQTSFIATSNGIGIRTNVVSNAPPGARSLLSSLPVNNTSGVSEQNVELLHTSPPQSVSATGRSIVASTPTSKGSVDTVTTLAPTAGSTSTLTTNTATPEILQGPFRALALSLTAGLSNSTSTPSAEQEADSVLEMIALQDSNGAFNPNRVEDLVFASTAIPAIPAFLSILNGSGNVKEQVWVTICVIAFLQKKHAQRSSDWSAAISKAEEFVKTTLCNVFSLDSHQAEGIFIKSLRNAEAHFY</sequence>
<accession>A0AAE1IKI7</accession>
<dbReference type="PROSITE" id="PS50234">
    <property type="entry name" value="VWFA"/>
    <property type="match status" value="1"/>
</dbReference>
<dbReference type="AlphaFoldDB" id="A0AAE1IKI7"/>
<reference evidence="4" key="1">
    <citation type="submission" date="2023-11" db="EMBL/GenBank/DDBJ databases">
        <title>The genome sequences of three competitors of mushroom-forming fungi.</title>
        <authorList>
            <person name="Beijen E."/>
            <person name="Ohm R.A."/>
        </authorList>
    </citation>
    <scope>NUCLEOTIDE SEQUENCE</scope>
    <source>
        <strain evidence="4">CBS 100526</strain>
    </source>
</reference>
<keyword evidence="5" id="KW-1185">Reference proteome</keyword>